<dbReference type="InterPro" id="IPR025495">
    <property type="entry name" value="DUF4386"/>
</dbReference>
<proteinExistence type="predicted"/>
<accession>A0ABP8G6D4</accession>
<feature type="transmembrane region" description="Helical" evidence="1">
    <location>
        <begin position="164"/>
        <end position="187"/>
    </location>
</feature>
<keyword evidence="1" id="KW-0812">Transmembrane</keyword>
<comment type="caution">
    <text evidence="2">The sequence shown here is derived from an EMBL/GenBank/DDBJ whole genome shotgun (WGS) entry which is preliminary data.</text>
</comment>
<dbReference type="Proteomes" id="UP001501207">
    <property type="component" value="Unassembled WGS sequence"/>
</dbReference>
<organism evidence="2 3">
    <name type="scientific">Compostibacter hankyongensis</name>
    <dbReference type="NCBI Taxonomy" id="1007089"/>
    <lineage>
        <taxon>Bacteria</taxon>
        <taxon>Pseudomonadati</taxon>
        <taxon>Bacteroidota</taxon>
        <taxon>Chitinophagia</taxon>
        <taxon>Chitinophagales</taxon>
        <taxon>Chitinophagaceae</taxon>
        <taxon>Compostibacter</taxon>
    </lineage>
</organism>
<evidence type="ECO:0000313" key="2">
    <source>
        <dbReference type="EMBL" id="GAA4318392.1"/>
    </source>
</evidence>
<feature type="transmembrane region" description="Helical" evidence="1">
    <location>
        <begin position="199"/>
        <end position="218"/>
    </location>
</feature>
<reference evidence="3" key="1">
    <citation type="journal article" date="2019" name="Int. J. Syst. Evol. Microbiol.">
        <title>The Global Catalogue of Microorganisms (GCM) 10K type strain sequencing project: providing services to taxonomists for standard genome sequencing and annotation.</title>
        <authorList>
            <consortium name="The Broad Institute Genomics Platform"/>
            <consortium name="The Broad Institute Genome Sequencing Center for Infectious Disease"/>
            <person name="Wu L."/>
            <person name="Ma J."/>
        </authorList>
    </citation>
    <scope>NUCLEOTIDE SEQUENCE [LARGE SCALE GENOMIC DNA]</scope>
    <source>
        <strain evidence="3">JCM 17664</strain>
    </source>
</reference>
<keyword evidence="1" id="KW-1133">Transmembrane helix</keyword>
<name>A0ABP8G6D4_9BACT</name>
<feature type="transmembrane region" description="Helical" evidence="1">
    <location>
        <begin position="138"/>
        <end position="157"/>
    </location>
</feature>
<protein>
    <submittedName>
        <fullName evidence="2">DUF4386 domain-containing protein</fullName>
    </submittedName>
</protein>
<feature type="transmembrane region" description="Helical" evidence="1">
    <location>
        <begin position="7"/>
        <end position="28"/>
    </location>
</feature>
<dbReference type="Pfam" id="PF14329">
    <property type="entry name" value="DUF4386"/>
    <property type="match status" value="1"/>
</dbReference>
<keyword evidence="3" id="KW-1185">Reference proteome</keyword>
<dbReference type="EMBL" id="BAABFN010000021">
    <property type="protein sequence ID" value="GAA4318392.1"/>
    <property type="molecule type" value="Genomic_DNA"/>
</dbReference>
<evidence type="ECO:0000313" key="3">
    <source>
        <dbReference type="Proteomes" id="UP001501207"/>
    </source>
</evidence>
<evidence type="ECO:0000256" key="1">
    <source>
        <dbReference type="SAM" id="Phobius"/>
    </source>
</evidence>
<sequence>MSRRKSAVIAGSAILAMSVLAGYAYGFVFDRLVIPGEASATVRHIKASGLLFRSGILAWTMILVCDVLAAWALYYFLKQVSEGLSLLMAWFRLVYAVMLGGAILNLDAIPVLLNNTMTVTQDTEAQVMLFIQLFQRSWSAALILFGLHLLILGFLAFRSGYIPVIWSVLLTIAGLSYLGVHTAKLLFSQYEVPIESIETVLSVPMAAGEMGLGIWLLIRGRIAL</sequence>
<feature type="transmembrane region" description="Helical" evidence="1">
    <location>
        <begin position="89"/>
        <end position="113"/>
    </location>
</feature>
<feature type="transmembrane region" description="Helical" evidence="1">
    <location>
        <begin position="56"/>
        <end position="77"/>
    </location>
</feature>
<gene>
    <name evidence="2" type="ORF">GCM10023143_31130</name>
</gene>
<keyword evidence="1" id="KW-0472">Membrane</keyword>